<gene>
    <name evidence="6" type="ORF">GLYMA_03G073800</name>
</gene>
<proteinExistence type="predicted"/>
<dbReference type="PANTHER" id="PTHR11132">
    <property type="entry name" value="SOLUTE CARRIER FAMILY 35"/>
    <property type="match status" value="1"/>
</dbReference>
<reference evidence="6" key="3">
    <citation type="submission" date="2018-07" db="EMBL/GenBank/DDBJ databases">
        <title>WGS assembly of Glycine max.</title>
        <authorList>
            <person name="Schmutz J."/>
            <person name="Cannon S."/>
            <person name="Schlueter J."/>
            <person name="Ma J."/>
            <person name="Mitros T."/>
            <person name="Nelson W."/>
            <person name="Hyten D."/>
            <person name="Song Q."/>
            <person name="Thelen J."/>
            <person name="Cheng J."/>
            <person name="Xu D."/>
            <person name="Hellsten U."/>
            <person name="May G."/>
            <person name="Yu Y."/>
            <person name="Sakurai T."/>
            <person name="Umezawa T."/>
            <person name="Bhattacharyya M."/>
            <person name="Sandhu D."/>
            <person name="Valliyodan B."/>
            <person name="Lindquist E."/>
            <person name="Peto M."/>
            <person name="Grant D."/>
            <person name="Shu S."/>
            <person name="Goodstein D."/>
            <person name="Barry K."/>
            <person name="Futrell-Griggs M."/>
            <person name="Abernathy B."/>
            <person name="Du J."/>
            <person name="Tian Z."/>
            <person name="Zhu L."/>
            <person name="Gill N."/>
            <person name="Joshi T."/>
            <person name="Libault M."/>
            <person name="Sethuraman A."/>
            <person name="Zhang X."/>
            <person name="Shinozaki K."/>
            <person name="Nguyen H."/>
            <person name="Wing R."/>
            <person name="Cregan P."/>
            <person name="Specht J."/>
            <person name="Grimwood J."/>
            <person name="Rokhsar D."/>
            <person name="Stacey G."/>
            <person name="Shoemaker R."/>
            <person name="Jackson S."/>
        </authorList>
    </citation>
    <scope>NUCLEOTIDE SEQUENCE</scope>
    <source>
        <tissue evidence="6">Callus</tissue>
    </source>
</reference>
<feature type="transmembrane region" description="Helical" evidence="5">
    <location>
        <begin position="87"/>
        <end position="105"/>
    </location>
</feature>
<dbReference type="InterPro" id="IPR050186">
    <property type="entry name" value="TPT_transporter"/>
</dbReference>
<evidence type="ECO:0000313" key="8">
    <source>
        <dbReference type="Proteomes" id="UP000008827"/>
    </source>
</evidence>
<dbReference type="AlphaFoldDB" id="A0A0R0KNA9"/>
<dbReference type="InParanoid" id="A0A0R0KNA9"/>
<evidence type="ECO:0000256" key="5">
    <source>
        <dbReference type="SAM" id="Phobius"/>
    </source>
</evidence>
<evidence type="ECO:0000256" key="4">
    <source>
        <dbReference type="ARBA" id="ARBA00023136"/>
    </source>
</evidence>
<dbReference type="PaxDb" id="3847-GLYMA03G15680.1"/>
<sequence>MAVSDGITKKIVLSYTYVAIWIFLSFTVIEYNKYRKMYSWPYPISLTMIHMVFCSSLAYILICILKLMEAVSMSQDLDLKSIIPIDAFYSLSLWFSNSAYIYLSISFIQMLKALMPVTNTFNWCHV</sequence>
<accession>A0A0R0KNA9</accession>
<dbReference type="Proteomes" id="UP000008827">
    <property type="component" value="Chromosome 3"/>
</dbReference>
<keyword evidence="3 5" id="KW-1133">Transmembrane helix</keyword>
<comment type="subcellular location">
    <subcellularLocation>
        <location evidence="1">Membrane</location>
        <topology evidence="1">Multi-pass membrane protein</topology>
    </subcellularLocation>
</comment>
<evidence type="ECO:0008006" key="9">
    <source>
        <dbReference type="Google" id="ProtNLM"/>
    </source>
</evidence>
<reference evidence="6 7" key="1">
    <citation type="journal article" date="2010" name="Nature">
        <title>Genome sequence of the palaeopolyploid soybean.</title>
        <authorList>
            <person name="Schmutz J."/>
            <person name="Cannon S.B."/>
            <person name="Schlueter J."/>
            <person name="Ma J."/>
            <person name="Mitros T."/>
            <person name="Nelson W."/>
            <person name="Hyten D.L."/>
            <person name="Song Q."/>
            <person name="Thelen J.J."/>
            <person name="Cheng J."/>
            <person name="Xu D."/>
            <person name="Hellsten U."/>
            <person name="May G.D."/>
            <person name="Yu Y."/>
            <person name="Sakurai T."/>
            <person name="Umezawa T."/>
            <person name="Bhattacharyya M.K."/>
            <person name="Sandhu D."/>
            <person name="Valliyodan B."/>
            <person name="Lindquist E."/>
            <person name="Peto M."/>
            <person name="Grant D."/>
            <person name="Shu S."/>
            <person name="Goodstein D."/>
            <person name="Barry K."/>
            <person name="Futrell-Griggs M."/>
            <person name="Abernathy B."/>
            <person name="Du J."/>
            <person name="Tian Z."/>
            <person name="Zhu L."/>
            <person name="Gill N."/>
            <person name="Joshi T."/>
            <person name="Libault M."/>
            <person name="Sethuraman A."/>
            <person name="Zhang X.-C."/>
            <person name="Shinozaki K."/>
            <person name="Nguyen H.T."/>
            <person name="Wing R.A."/>
            <person name="Cregan P."/>
            <person name="Specht J."/>
            <person name="Grimwood J."/>
            <person name="Rokhsar D."/>
            <person name="Stacey G."/>
            <person name="Shoemaker R.C."/>
            <person name="Jackson S.A."/>
        </authorList>
    </citation>
    <scope>NUCLEOTIDE SEQUENCE</scope>
    <source>
        <strain evidence="7">cv. Williams 82</strain>
        <tissue evidence="6">Callus</tissue>
    </source>
</reference>
<name>A0A0R0KNA9_SOYBN</name>
<protein>
    <recommendedName>
        <fullName evidence="9">Sugar phosphate transporter domain-containing protein</fullName>
    </recommendedName>
</protein>
<dbReference type="SMR" id="A0A0R0KNA9"/>
<evidence type="ECO:0000256" key="2">
    <source>
        <dbReference type="ARBA" id="ARBA00022692"/>
    </source>
</evidence>
<evidence type="ECO:0000256" key="1">
    <source>
        <dbReference type="ARBA" id="ARBA00004141"/>
    </source>
</evidence>
<organism evidence="6">
    <name type="scientific">Glycine max</name>
    <name type="common">Soybean</name>
    <name type="synonym">Glycine hispida</name>
    <dbReference type="NCBI Taxonomy" id="3847"/>
    <lineage>
        <taxon>Eukaryota</taxon>
        <taxon>Viridiplantae</taxon>
        <taxon>Streptophyta</taxon>
        <taxon>Embryophyta</taxon>
        <taxon>Tracheophyta</taxon>
        <taxon>Spermatophyta</taxon>
        <taxon>Magnoliopsida</taxon>
        <taxon>eudicotyledons</taxon>
        <taxon>Gunneridae</taxon>
        <taxon>Pentapetalae</taxon>
        <taxon>rosids</taxon>
        <taxon>fabids</taxon>
        <taxon>Fabales</taxon>
        <taxon>Fabaceae</taxon>
        <taxon>Papilionoideae</taxon>
        <taxon>50 kb inversion clade</taxon>
        <taxon>NPAAA clade</taxon>
        <taxon>indigoferoid/millettioid clade</taxon>
        <taxon>Phaseoleae</taxon>
        <taxon>Glycine</taxon>
        <taxon>Glycine subgen. Soja</taxon>
    </lineage>
</organism>
<evidence type="ECO:0000313" key="7">
    <source>
        <dbReference type="EnsemblPlants" id="KRH65971"/>
    </source>
</evidence>
<evidence type="ECO:0000313" key="6">
    <source>
        <dbReference type="EMBL" id="KRH65971.1"/>
    </source>
</evidence>
<dbReference type="EnsemblPlants" id="KRH65971">
    <property type="protein sequence ID" value="KRH65971"/>
    <property type="gene ID" value="GLYMA_03G073800"/>
</dbReference>
<keyword evidence="4 5" id="KW-0472">Membrane</keyword>
<feature type="transmembrane region" description="Helical" evidence="5">
    <location>
        <begin position="44"/>
        <end position="67"/>
    </location>
</feature>
<dbReference type="EMBL" id="CM000836">
    <property type="protein sequence ID" value="KRH65971.1"/>
    <property type="molecule type" value="Genomic_DNA"/>
</dbReference>
<reference evidence="7" key="2">
    <citation type="submission" date="2018-02" db="UniProtKB">
        <authorList>
            <consortium name="EnsemblPlants"/>
        </authorList>
    </citation>
    <scope>IDENTIFICATION</scope>
    <source>
        <strain evidence="7">Williams 82</strain>
    </source>
</reference>
<keyword evidence="8" id="KW-1185">Reference proteome</keyword>
<dbReference type="GO" id="GO:0016020">
    <property type="term" value="C:membrane"/>
    <property type="evidence" value="ECO:0007669"/>
    <property type="project" value="UniProtKB-SubCell"/>
</dbReference>
<dbReference type="Gramene" id="KRH65971">
    <property type="protein sequence ID" value="KRH65971"/>
    <property type="gene ID" value="GLYMA_03G073800"/>
</dbReference>
<feature type="transmembrane region" description="Helical" evidence="5">
    <location>
        <begin position="12"/>
        <end position="32"/>
    </location>
</feature>
<keyword evidence="2 5" id="KW-0812">Transmembrane</keyword>
<evidence type="ECO:0000256" key="3">
    <source>
        <dbReference type="ARBA" id="ARBA00022989"/>
    </source>
</evidence>